<dbReference type="Pfam" id="PF01408">
    <property type="entry name" value="GFO_IDH_MocA"/>
    <property type="match status" value="1"/>
</dbReference>
<sequence length="358" mass="39231">MKSEERNRIVKSQLKVGLIGCGAILQRRHLPEYLAHKDVVIVAVCDPNLERAQEVARQFGIPNAYETHLQLLQSGGIDAVSVCTPNHLHSSVSIEAMELGLHVLVEKPMATSLKEAEAMIRTAKEQNVFLMVGHNQRFMPAHSKAKDILQSGKLGKVLSFSTTFAHSGPEHWSIDGKNSWFFNQEHAFSGALGDLGIHKADLIHWLLEDSITEVTAFCSTLHKPTNVDDHSMILLKTANGTVGSLTASWTNYANEINATILYCEKGTLKIGTDDRFGVIVEYSDGMRDYHEVGALQTNKAGEQHNSGVIHHFVNGILSGNGHEITGVDGYRALQTILAGMESQNLKKVVAIPELAVIN</sequence>
<feature type="domain" description="GFO/IDH/MocA-like oxidoreductase" evidence="3">
    <location>
        <begin position="143"/>
        <end position="268"/>
    </location>
</feature>
<evidence type="ECO:0000313" key="4">
    <source>
        <dbReference type="EMBL" id="MCY9697258.1"/>
    </source>
</evidence>
<dbReference type="InterPro" id="IPR036291">
    <property type="entry name" value="NAD(P)-bd_dom_sf"/>
</dbReference>
<dbReference type="Pfam" id="PF22725">
    <property type="entry name" value="GFO_IDH_MocA_C3"/>
    <property type="match status" value="1"/>
</dbReference>
<evidence type="ECO:0000259" key="3">
    <source>
        <dbReference type="Pfam" id="PF22725"/>
    </source>
</evidence>
<dbReference type="InterPro" id="IPR050463">
    <property type="entry name" value="Gfo/Idh/MocA_oxidrdct_glycsds"/>
</dbReference>
<accession>A0ABT4GM22</accession>
<dbReference type="Gene3D" id="3.40.50.720">
    <property type="entry name" value="NAD(P)-binding Rossmann-like Domain"/>
    <property type="match status" value="1"/>
</dbReference>
<dbReference type="SUPFAM" id="SSF55347">
    <property type="entry name" value="Glyceraldehyde-3-phosphate dehydrogenase-like, C-terminal domain"/>
    <property type="match status" value="1"/>
</dbReference>
<dbReference type="SUPFAM" id="SSF51735">
    <property type="entry name" value="NAD(P)-binding Rossmann-fold domains"/>
    <property type="match status" value="1"/>
</dbReference>
<reference evidence="4 5" key="1">
    <citation type="submission" date="2022-05" db="EMBL/GenBank/DDBJ databases">
        <title>Genome Sequencing of Bee-Associated Microbes.</title>
        <authorList>
            <person name="Dunlap C."/>
        </authorList>
    </citation>
    <scope>NUCLEOTIDE SEQUENCE [LARGE SCALE GENOMIC DNA]</scope>
    <source>
        <strain evidence="4 5">NRRL B-14421</strain>
    </source>
</reference>
<keyword evidence="5" id="KW-1185">Reference proteome</keyword>
<keyword evidence="1" id="KW-0560">Oxidoreductase</keyword>
<dbReference type="PANTHER" id="PTHR43818:SF11">
    <property type="entry name" value="BCDNA.GH03377"/>
    <property type="match status" value="1"/>
</dbReference>
<evidence type="ECO:0000313" key="5">
    <source>
        <dbReference type="Proteomes" id="UP001527099"/>
    </source>
</evidence>
<proteinExistence type="predicted"/>
<comment type="caution">
    <text evidence="4">The sequence shown here is derived from an EMBL/GenBank/DDBJ whole genome shotgun (WGS) entry which is preliminary data.</text>
</comment>
<dbReference type="EMBL" id="JAMDMX010000133">
    <property type="protein sequence ID" value="MCY9697258.1"/>
    <property type="molecule type" value="Genomic_DNA"/>
</dbReference>
<dbReference type="Proteomes" id="UP001527099">
    <property type="component" value="Unassembled WGS sequence"/>
</dbReference>
<dbReference type="InterPro" id="IPR055170">
    <property type="entry name" value="GFO_IDH_MocA-like_dom"/>
</dbReference>
<dbReference type="Gene3D" id="3.30.360.10">
    <property type="entry name" value="Dihydrodipicolinate Reductase, domain 2"/>
    <property type="match status" value="1"/>
</dbReference>
<feature type="domain" description="Gfo/Idh/MocA-like oxidoreductase N-terminal" evidence="2">
    <location>
        <begin position="14"/>
        <end position="134"/>
    </location>
</feature>
<evidence type="ECO:0000259" key="2">
    <source>
        <dbReference type="Pfam" id="PF01408"/>
    </source>
</evidence>
<protein>
    <submittedName>
        <fullName evidence="4">Gfo/Idh/MocA family oxidoreductase</fullName>
    </submittedName>
</protein>
<gene>
    <name evidence="4" type="ORF">M5X19_31020</name>
</gene>
<organism evidence="4 5">
    <name type="scientific">Paenibacillus alginolyticus</name>
    <dbReference type="NCBI Taxonomy" id="59839"/>
    <lineage>
        <taxon>Bacteria</taxon>
        <taxon>Bacillati</taxon>
        <taxon>Bacillota</taxon>
        <taxon>Bacilli</taxon>
        <taxon>Bacillales</taxon>
        <taxon>Paenibacillaceae</taxon>
        <taxon>Paenibacillus</taxon>
    </lineage>
</organism>
<evidence type="ECO:0000256" key="1">
    <source>
        <dbReference type="ARBA" id="ARBA00023002"/>
    </source>
</evidence>
<name>A0ABT4GM22_9BACL</name>
<dbReference type="PANTHER" id="PTHR43818">
    <property type="entry name" value="BCDNA.GH03377"/>
    <property type="match status" value="1"/>
</dbReference>
<dbReference type="InterPro" id="IPR000683">
    <property type="entry name" value="Gfo/Idh/MocA-like_OxRdtase_N"/>
</dbReference>